<name>A0A7M7ND09_STRPU</name>
<protein>
    <recommendedName>
        <fullName evidence="4">Protein unc-45 homolog B</fullName>
    </recommendedName>
</protein>
<dbReference type="GeneID" id="589600"/>
<keyword evidence="1" id="KW-0802">TPR repeat</keyword>
<evidence type="ECO:0000313" key="2">
    <source>
        <dbReference type="EnsemblMetazoa" id="XP_030834673"/>
    </source>
</evidence>
<dbReference type="OMA" id="AVQQNCA"/>
<keyword evidence="3" id="KW-1185">Reference proteome</keyword>
<dbReference type="InterPro" id="IPR016024">
    <property type="entry name" value="ARM-type_fold"/>
</dbReference>
<dbReference type="PANTHER" id="PTHR46540">
    <property type="entry name" value="TETRATRICOPEPTIDE REPEAT PROTEIN 12"/>
    <property type="match status" value="1"/>
</dbReference>
<dbReference type="InterPro" id="IPR043195">
    <property type="entry name" value="TTC12"/>
</dbReference>
<dbReference type="InterPro" id="IPR011990">
    <property type="entry name" value="TPR-like_helical_dom_sf"/>
</dbReference>
<dbReference type="RefSeq" id="XP_030834673.1">
    <property type="nucleotide sequence ID" value="XM_030978813.1"/>
</dbReference>
<dbReference type="GO" id="GO:0005813">
    <property type="term" value="C:centrosome"/>
    <property type="evidence" value="ECO:0000318"/>
    <property type="project" value="GO_Central"/>
</dbReference>
<feature type="repeat" description="TPR" evidence="1">
    <location>
        <begin position="69"/>
        <end position="102"/>
    </location>
</feature>
<dbReference type="CTD" id="54970"/>
<dbReference type="OrthoDB" id="629492at2759"/>
<dbReference type="Proteomes" id="UP000007110">
    <property type="component" value="Unassembled WGS sequence"/>
</dbReference>
<reference evidence="3" key="1">
    <citation type="submission" date="2015-02" db="EMBL/GenBank/DDBJ databases">
        <title>Genome sequencing for Strongylocentrotus purpuratus.</title>
        <authorList>
            <person name="Murali S."/>
            <person name="Liu Y."/>
            <person name="Vee V."/>
            <person name="English A."/>
            <person name="Wang M."/>
            <person name="Skinner E."/>
            <person name="Han Y."/>
            <person name="Muzny D.M."/>
            <person name="Worley K.C."/>
            <person name="Gibbs R.A."/>
        </authorList>
    </citation>
    <scope>NUCLEOTIDE SEQUENCE</scope>
</reference>
<dbReference type="Pfam" id="PF00515">
    <property type="entry name" value="TPR_1"/>
    <property type="match status" value="1"/>
</dbReference>
<dbReference type="AlphaFoldDB" id="A0A7M7ND09"/>
<dbReference type="GO" id="GO:0007288">
    <property type="term" value="P:sperm axoneme assembly"/>
    <property type="evidence" value="ECO:0000318"/>
    <property type="project" value="GO_Central"/>
</dbReference>
<proteinExistence type="predicted"/>
<dbReference type="InParanoid" id="A0A7M7ND09"/>
<reference evidence="2" key="2">
    <citation type="submission" date="2021-01" db="UniProtKB">
        <authorList>
            <consortium name="EnsemblMetazoa"/>
        </authorList>
    </citation>
    <scope>IDENTIFICATION</scope>
</reference>
<dbReference type="SUPFAM" id="SSF48371">
    <property type="entry name" value="ARM repeat"/>
    <property type="match status" value="1"/>
</dbReference>
<dbReference type="Gene3D" id="1.25.40.10">
    <property type="entry name" value="Tetratricopeptide repeat domain"/>
    <property type="match status" value="1"/>
</dbReference>
<dbReference type="SMART" id="SM00028">
    <property type="entry name" value="TPR"/>
    <property type="match status" value="3"/>
</dbReference>
<evidence type="ECO:0000256" key="1">
    <source>
        <dbReference type="PROSITE-ProRule" id="PRU00339"/>
    </source>
</evidence>
<feature type="repeat" description="TPR" evidence="1">
    <location>
        <begin position="35"/>
        <end position="68"/>
    </location>
</feature>
<accession>A0A7M7ND09</accession>
<dbReference type="PROSITE" id="PS50005">
    <property type="entry name" value="TPR"/>
    <property type="match status" value="3"/>
</dbReference>
<dbReference type="Gene3D" id="1.25.10.10">
    <property type="entry name" value="Leucine-rich Repeat Variant"/>
    <property type="match status" value="2"/>
</dbReference>
<dbReference type="InterPro" id="IPR019734">
    <property type="entry name" value="TPR_rpt"/>
</dbReference>
<dbReference type="GO" id="GO:0005737">
    <property type="term" value="C:cytoplasm"/>
    <property type="evidence" value="ECO:0000318"/>
    <property type="project" value="GO_Central"/>
</dbReference>
<evidence type="ECO:0008006" key="4">
    <source>
        <dbReference type="Google" id="ProtNLM"/>
    </source>
</evidence>
<dbReference type="EnsemblMetazoa" id="XM_030978813">
    <property type="protein sequence ID" value="XP_030834673"/>
    <property type="gene ID" value="LOC589600"/>
</dbReference>
<dbReference type="SUPFAM" id="SSF48452">
    <property type="entry name" value="TPR-like"/>
    <property type="match status" value="1"/>
</dbReference>
<organism evidence="2 3">
    <name type="scientific">Strongylocentrotus purpuratus</name>
    <name type="common">Purple sea urchin</name>
    <dbReference type="NCBI Taxonomy" id="7668"/>
    <lineage>
        <taxon>Eukaryota</taxon>
        <taxon>Metazoa</taxon>
        <taxon>Echinodermata</taxon>
        <taxon>Eleutherozoa</taxon>
        <taxon>Echinozoa</taxon>
        <taxon>Echinoidea</taxon>
        <taxon>Euechinoidea</taxon>
        <taxon>Echinacea</taxon>
        <taxon>Camarodonta</taxon>
        <taxon>Echinidea</taxon>
        <taxon>Strongylocentrotidae</taxon>
        <taxon>Strongylocentrotus</taxon>
    </lineage>
</organism>
<feature type="repeat" description="TPR" evidence="1">
    <location>
        <begin position="103"/>
        <end position="136"/>
    </location>
</feature>
<dbReference type="PANTHER" id="PTHR46540:SF1">
    <property type="entry name" value="TETRATRICOPEPTIDE REPEAT PROTEIN 12"/>
    <property type="match status" value="1"/>
</dbReference>
<evidence type="ECO:0000313" key="3">
    <source>
        <dbReference type="Proteomes" id="UP000007110"/>
    </source>
</evidence>
<dbReference type="InterPro" id="IPR011989">
    <property type="entry name" value="ARM-like"/>
</dbReference>
<dbReference type="KEGG" id="spu:589600"/>
<sequence length="639" mass="71384">TFPLVFQFLTDGFMKAVERDSAERAQRRKEAKERATEWKDRGNVEFKGGNYEKAIEHYTEGLTHLKDFGVLYTNRAQAYNKMGCYEEAIADCDLILRLEPQNAKAHIHRGKALLGQLKYDEAEESYKEILKYDQKQQKMVDKYVLEAQQARAAAEAEEGAQRTLESGDMHSQTMTDVLSKLWRPNQNLMYYAGGMRVLKEMIQDDTARTLFRTGKGFDLLTEAHIKRCLSKVIEGKKKVEAVEITHSLLDLLIQVVIQNDENSRAVVESEDFATTFLGILGSGNPDISRLCVALLLRLTESSVSRQCIITTFDNACLLVGLLAYVQTSQTGSVEAAKVLNNLALESKFSSQFRNKVTDQVLPAFEQFLTHSITSKKSDVFPSCISFMGNMAHDPVIRKEIASRKEFWEASIKVLKFHTKHLDRSSSREMVYTTLGLLMNITMETSQAFKDQSEALSKELLPLVKSNDKELKERAAGLLGRALPHSTEAVQGACEAKIPTILHQALKDSSDLSMEAKSTFSRCLVVFTQVSEDARNQITQADPDLGCFLSLLTSTSDTVVANVALSIGHCVQVEGLSERLADTDVVKTLLAKTDTNNETIKQNCAITLAKLATSNQRHLERLRDLGGIGILHTCSKYALR</sequence>
<dbReference type="GO" id="GO:0070286">
    <property type="term" value="P:axonemal dynein complex assembly"/>
    <property type="evidence" value="ECO:0000318"/>
    <property type="project" value="GO_Central"/>
</dbReference>